<evidence type="ECO:0000256" key="1">
    <source>
        <dbReference type="ARBA" id="ARBA00004123"/>
    </source>
</evidence>
<gene>
    <name evidence="11" type="ORF">Esi_0372_0027</name>
</gene>
<evidence type="ECO:0000259" key="10">
    <source>
        <dbReference type="PROSITE" id="PS50166"/>
    </source>
</evidence>
<evidence type="ECO:0000256" key="7">
    <source>
        <dbReference type="ARBA" id="ARBA00023242"/>
    </source>
</evidence>
<organism evidence="11 12">
    <name type="scientific">Ectocarpus siliculosus</name>
    <name type="common">Brown alga</name>
    <name type="synonym">Conferva siliculosa</name>
    <dbReference type="NCBI Taxonomy" id="2880"/>
    <lineage>
        <taxon>Eukaryota</taxon>
        <taxon>Sar</taxon>
        <taxon>Stramenopiles</taxon>
        <taxon>Ochrophyta</taxon>
        <taxon>PX clade</taxon>
        <taxon>Phaeophyceae</taxon>
        <taxon>Ectocarpales</taxon>
        <taxon>Ectocarpaceae</taxon>
        <taxon>Ectocarpus</taxon>
    </lineage>
</organism>
<evidence type="ECO:0000256" key="2">
    <source>
        <dbReference type="ARBA" id="ARBA00004496"/>
    </source>
</evidence>
<dbReference type="FunCoup" id="D8LLU7">
    <property type="interactions" value="611"/>
</dbReference>
<evidence type="ECO:0000256" key="6">
    <source>
        <dbReference type="ARBA" id="ARBA00022927"/>
    </source>
</evidence>
<dbReference type="Pfam" id="PF03810">
    <property type="entry name" value="IBN_N"/>
    <property type="match status" value="1"/>
</dbReference>
<dbReference type="AlphaFoldDB" id="D8LLU7"/>
<keyword evidence="3" id="KW-0813">Transport</keyword>
<dbReference type="OrthoDB" id="951172at2759"/>
<keyword evidence="12" id="KW-1185">Reference proteome</keyword>
<evidence type="ECO:0000313" key="11">
    <source>
        <dbReference type="EMBL" id="CBN76183.1"/>
    </source>
</evidence>
<dbReference type="InterPro" id="IPR057546">
    <property type="entry name" value="HEAT_GCN1"/>
</dbReference>
<dbReference type="GO" id="GO:0031981">
    <property type="term" value="C:nuclear lumen"/>
    <property type="evidence" value="ECO:0007669"/>
    <property type="project" value="UniProtKB-ARBA"/>
</dbReference>
<dbReference type="FunFam" id="1.25.10.10:FF:000028">
    <property type="entry name" value="Transportin-1 isoform 1"/>
    <property type="match status" value="1"/>
</dbReference>
<dbReference type="InterPro" id="IPR011989">
    <property type="entry name" value="ARM-like"/>
</dbReference>
<dbReference type="PROSITE" id="PS50166">
    <property type="entry name" value="IMPORTIN_B_NT"/>
    <property type="match status" value="1"/>
</dbReference>
<keyword evidence="5" id="KW-0677">Repeat</keyword>
<evidence type="ECO:0000256" key="4">
    <source>
        <dbReference type="ARBA" id="ARBA00022490"/>
    </source>
</evidence>
<evidence type="ECO:0000256" key="5">
    <source>
        <dbReference type="ARBA" id="ARBA00022737"/>
    </source>
</evidence>
<dbReference type="GO" id="GO:0031267">
    <property type="term" value="F:small GTPase binding"/>
    <property type="evidence" value="ECO:0007669"/>
    <property type="project" value="InterPro"/>
</dbReference>
<dbReference type="OMA" id="AQEGAMS"/>
<dbReference type="STRING" id="2880.D8LLU7"/>
<dbReference type="InterPro" id="IPR040122">
    <property type="entry name" value="Importin_beta"/>
</dbReference>
<comment type="subcellular location">
    <subcellularLocation>
        <location evidence="2">Cytoplasm</location>
    </subcellularLocation>
    <subcellularLocation>
        <location evidence="1">Nucleus</location>
    </subcellularLocation>
</comment>
<feature type="domain" description="Importin N-terminal" evidence="10">
    <location>
        <begin position="38"/>
        <end position="102"/>
    </location>
</feature>
<evidence type="ECO:0000256" key="3">
    <source>
        <dbReference type="ARBA" id="ARBA00022448"/>
    </source>
</evidence>
<evidence type="ECO:0000256" key="9">
    <source>
        <dbReference type="SAM" id="MobiDB-lite"/>
    </source>
</evidence>
<comment type="similarity">
    <text evidence="8">Belongs to the importin beta family. Importin beta-2 subfamily.</text>
</comment>
<feature type="compositionally biased region" description="Acidic residues" evidence="9">
    <location>
        <begin position="359"/>
        <end position="369"/>
    </location>
</feature>
<dbReference type="InParanoid" id="D8LLU7"/>
<proteinExistence type="inferred from homology"/>
<dbReference type="Pfam" id="PF23271">
    <property type="entry name" value="HEAT_GCN1"/>
    <property type="match status" value="1"/>
</dbReference>
<evidence type="ECO:0000313" key="12">
    <source>
        <dbReference type="Proteomes" id="UP000002630"/>
    </source>
</evidence>
<name>D8LLU7_ECTSI</name>
<dbReference type="eggNOG" id="KOG2023">
    <property type="taxonomic scope" value="Eukaryota"/>
</dbReference>
<keyword evidence="4" id="KW-0963">Cytoplasm</keyword>
<keyword evidence="6" id="KW-0653">Protein transport</keyword>
<keyword evidence="7" id="KW-0539">Nucleus</keyword>
<dbReference type="Gene3D" id="1.25.10.10">
    <property type="entry name" value="Leucine-rich Repeat Variant"/>
    <property type="match status" value="1"/>
</dbReference>
<sequence length="873" mass="94556">MLSCRFVCFPVTPKAVDEIVQLLSVLNNPAQADQHAQAQQQLATFQANPQFGLYLSHMMAYPSAQVDERLRQLAGLVLKNLVKTTFKRLEPPAQAIIRERVLLGARDPSQVLRHTAGSVVTTVVSSTRLAQWPELLPALVGMLESGDPGLGDGALNTLVKICEDSARELESEELGRPLNQLVPMLLALFSHPKDSFRVMALTCVNSLISLSPQALLLNMDAYLEGLSKLASDPCASARKGVCEAMVLLVEVNVEILLPRMQGICEFMLAAQQDPDPEVSTEAGEFWMAVCDRGEGLEVLINMLPRLIPVLVACTVYSADQIAEFESLPAVDEHIPDAPEDIRPMFHRAKSGGGGGGGGLDEDDDDDGSDADGVAEWHLRKCAAAALDSLSTSFGPDRVLPALLPALEERLASADVWQRESAMLSLGAASEGCLEGLGPHLPALFSFLIQQQKAETPQLRSIACWVLGRFMRWIVGQESEEHYLVPVLRGLIERLLDSNKKVQEAACSALSVMEEEVGYGLQVYLDPIVRCFAAALAKYQTRSLIVLYDTIGTLADNAGNCLAQPALMTVLMPPLMQRWNQVADDDRTLLPALECLASIVIAVGGALDTYIQPIFSRCLKLTESTLLGHAAADQPGYQTEPPEKEFMVCALDLLSGMSEGLGGSFGPLLASSNLLQMLLQCCGDESVEVRQSAFAVVGELAKSCMSHLKQALPQFLEQLVRNLSSAIEMLYVCNNASWAIGEIANAVDRDVVAPWVPGIMSRLVDIIGQKTADPKLVENVCITVGRLGSACPETLAPDLPRYCGDWCEGLTMVRDRTEKEAAFKGLCLVIRHNPAGILNSLGSFCRAVGSWHDPDPEMAVPPELAEAFQQILQL</sequence>
<accession>D8LLU7</accession>
<reference evidence="11 12" key="1">
    <citation type="journal article" date="2010" name="Nature">
        <title>The Ectocarpus genome and the independent evolution of multicellularity in brown algae.</title>
        <authorList>
            <person name="Cock J.M."/>
            <person name="Sterck L."/>
            <person name="Rouze P."/>
            <person name="Scornet D."/>
            <person name="Allen A.E."/>
            <person name="Amoutzias G."/>
            <person name="Anthouard V."/>
            <person name="Artiguenave F."/>
            <person name="Aury J.M."/>
            <person name="Badger J.H."/>
            <person name="Beszteri B."/>
            <person name="Billiau K."/>
            <person name="Bonnet E."/>
            <person name="Bothwell J.H."/>
            <person name="Bowler C."/>
            <person name="Boyen C."/>
            <person name="Brownlee C."/>
            <person name="Carrano C.J."/>
            <person name="Charrier B."/>
            <person name="Cho G.Y."/>
            <person name="Coelho S.M."/>
            <person name="Collen J."/>
            <person name="Corre E."/>
            <person name="Da Silva C."/>
            <person name="Delage L."/>
            <person name="Delaroque N."/>
            <person name="Dittami S.M."/>
            <person name="Doulbeau S."/>
            <person name="Elias M."/>
            <person name="Farnham G."/>
            <person name="Gachon C.M."/>
            <person name="Gschloessl B."/>
            <person name="Heesch S."/>
            <person name="Jabbari K."/>
            <person name="Jubin C."/>
            <person name="Kawai H."/>
            <person name="Kimura K."/>
            <person name="Kloareg B."/>
            <person name="Kupper F.C."/>
            <person name="Lang D."/>
            <person name="Le Bail A."/>
            <person name="Leblanc C."/>
            <person name="Lerouge P."/>
            <person name="Lohr M."/>
            <person name="Lopez P.J."/>
            <person name="Martens C."/>
            <person name="Maumus F."/>
            <person name="Michel G."/>
            <person name="Miranda-Saavedra D."/>
            <person name="Morales J."/>
            <person name="Moreau H."/>
            <person name="Motomura T."/>
            <person name="Nagasato C."/>
            <person name="Napoli C.A."/>
            <person name="Nelson D.R."/>
            <person name="Nyvall-Collen P."/>
            <person name="Peters A.F."/>
            <person name="Pommier C."/>
            <person name="Potin P."/>
            <person name="Poulain J."/>
            <person name="Quesneville H."/>
            <person name="Read B."/>
            <person name="Rensing S.A."/>
            <person name="Ritter A."/>
            <person name="Rousvoal S."/>
            <person name="Samanta M."/>
            <person name="Samson G."/>
            <person name="Schroeder D.C."/>
            <person name="Segurens B."/>
            <person name="Strittmatter M."/>
            <person name="Tonon T."/>
            <person name="Tregear J.W."/>
            <person name="Valentin K."/>
            <person name="von Dassow P."/>
            <person name="Yamagishi T."/>
            <person name="Van de Peer Y."/>
            <person name="Wincker P."/>
        </authorList>
    </citation>
    <scope>NUCLEOTIDE SEQUENCE [LARGE SCALE GENOMIC DNA]</scope>
    <source>
        <strain evidence="12">Ec32 / CCAP1310/4</strain>
    </source>
</reference>
<dbReference type="EMBL" id="FN649729">
    <property type="protein sequence ID" value="CBN76183.1"/>
    <property type="molecule type" value="Genomic_DNA"/>
</dbReference>
<protein>
    <submittedName>
        <fullName evidence="11">Transportin 1 isoform 2</fullName>
    </submittedName>
</protein>
<dbReference type="EMBL" id="FN648567">
    <property type="protein sequence ID" value="CBN76183.1"/>
    <property type="molecule type" value="Genomic_DNA"/>
</dbReference>
<dbReference type="Pfam" id="PF02985">
    <property type="entry name" value="HEAT"/>
    <property type="match status" value="1"/>
</dbReference>
<dbReference type="Proteomes" id="UP000002630">
    <property type="component" value="Linkage Group LG04"/>
</dbReference>
<dbReference type="GO" id="GO:0005737">
    <property type="term" value="C:cytoplasm"/>
    <property type="evidence" value="ECO:0007669"/>
    <property type="project" value="UniProtKB-SubCell"/>
</dbReference>
<dbReference type="InterPro" id="IPR000357">
    <property type="entry name" value="HEAT"/>
</dbReference>
<dbReference type="SMART" id="SM00913">
    <property type="entry name" value="IBN_N"/>
    <property type="match status" value="1"/>
</dbReference>
<dbReference type="PANTHER" id="PTHR10527">
    <property type="entry name" value="IMPORTIN BETA"/>
    <property type="match status" value="1"/>
</dbReference>
<evidence type="ECO:0000256" key="8">
    <source>
        <dbReference type="ARBA" id="ARBA00038423"/>
    </source>
</evidence>
<dbReference type="GO" id="GO:0006606">
    <property type="term" value="P:protein import into nucleus"/>
    <property type="evidence" value="ECO:0007669"/>
    <property type="project" value="InterPro"/>
</dbReference>
<dbReference type="SUPFAM" id="SSF48371">
    <property type="entry name" value="ARM repeat"/>
    <property type="match status" value="1"/>
</dbReference>
<dbReference type="InterPro" id="IPR016024">
    <property type="entry name" value="ARM-type_fold"/>
</dbReference>
<dbReference type="InterPro" id="IPR001494">
    <property type="entry name" value="Importin-beta_N"/>
</dbReference>
<feature type="region of interest" description="Disordered" evidence="9">
    <location>
        <begin position="343"/>
        <end position="371"/>
    </location>
</feature>